<organism evidence="1 2">
    <name type="scientific">Arctia plantaginis</name>
    <name type="common">Wood tiger moth</name>
    <name type="synonym">Phalaena plantaginis</name>
    <dbReference type="NCBI Taxonomy" id="874455"/>
    <lineage>
        <taxon>Eukaryota</taxon>
        <taxon>Metazoa</taxon>
        <taxon>Ecdysozoa</taxon>
        <taxon>Arthropoda</taxon>
        <taxon>Hexapoda</taxon>
        <taxon>Insecta</taxon>
        <taxon>Pterygota</taxon>
        <taxon>Neoptera</taxon>
        <taxon>Endopterygota</taxon>
        <taxon>Lepidoptera</taxon>
        <taxon>Glossata</taxon>
        <taxon>Ditrysia</taxon>
        <taxon>Noctuoidea</taxon>
        <taxon>Erebidae</taxon>
        <taxon>Arctiinae</taxon>
        <taxon>Arctia</taxon>
    </lineage>
</organism>
<dbReference type="SUPFAM" id="SSF57997">
    <property type="entry name" value="Tropomyosin"/>
    <property type="match status" value="1"/>
</dbReference>
<protein>
    <submittedName>
        <fullName evidence="1">Uncharacterized protein</fullName>
    </submittedName>
</protein>
<dbReference type="Proteomes" id="UP000494256">
    <property type="component" value="Unassembled WGS sequence"/>
</dbReference>
<dbReference type="AlphaFoldDB" id="A0A8S1AKY8"/>
<name>A0A8S1AKY8_ARCPL</name>
<gene>
    <name evidence="1" type="ORF">APLA_LOCUS13032</name>
</gene>
<dbReference type="EMBL" id="CADEBD010000347">
    <property type="protein sequence ID" value="CAB3250224.1"/>
    <property type="molecule type" value="Genomic_DNA"/>
</dbReference>
<evidence type="ECO:0000313" key="2">
    <source>
        <dbReference type="Proteomes" id="UP000494256"/>
    </source>
</evidence>
<evidence type="ECO:0000313" key="1">
    <source>
        <dbReference type="EMBL" id="CAB3250224.1"/>
    </source>
</evidence>
<sequence length="85" mass="9859">MLKELSDNLIGIIHKEIKPVQAEMAAIKESMDYMNKRFDDIERDQENVLKTHNELQAENKKMNTTIIELNNCLASAEQRLNSLDQ</sequence>
<dbReference type="OrthoDB" id="366230at2759"/>
<proteinExistence type="predicted"/>
<accession>A0A8S1AKY8</accession>
<comment type="caution">
    <text evidence="1">The sequence shown here is derived from an EMBL/GenBank/DDBJ whole genome shotgun (WGS) entry which is preliminary data.</text>
</comment>
<reference evidence="1 2" key="1">
    <citation type="submission" date="2020-04" db="EMBL/GenBank/DDBJ databases">
        <authorList>
            <person name="Wallbank WR R."/>
            <person name="Pardo Diaz C."/>
            <person name="Kozak K."/>
            <person name="Martin S."/>
            <person name="Jiggins C."/>
            <person name="Moest M."/>
            <person name="Warren A I."/>
            <person name="Byers J.R.P. K."/>
            <person name="Montejo-Kovacevich G."/>
            <person name="Yen C E."/>
        </authorList>
    </citation>
    <scope>NUCLEOTIDE SEQUENCE [LARGE SCALE GENOMIC DNA]</scope>
</reference>